<dbReference type="AlphaFoldDB" id="A0A067MU49"/>
<sequence length="698" mass="76538">MSATSTYEIHDRSPKHGHPWPSPPASPRRLVVKTSRPHVTFVEAPSPKTGYGFRSYTHSNGIDKSFVYPGLSSSKLLKKKSSTFPSLHTAIDFANDIVPPLRSGSPEFTRSHKVAPILEKLSSQNLNSSGPANTPTHAPTTPLPHVETTPDALNAPASAPPPVSQSSFPRPLNSPVSMDTPFSIAEFFEFVHKSGKHGATAAAHHRSKPTVDSFQAAEPPSPTSPEQPSSPVQQSSRTLHNPILANVIKSTTLHRARSSSVDAPPQPARPSSPESPFLPAHSRITPVNFRVPPALRNECSGISLRKLSSSSAPTTSPVEPRPTTGRRGSFATPRSPNFKNRVGIVPKEWESYSRQFVGNENALSDSEERPAWLKKLEESKKADEEREGERQRAASPARSASPTRPVAMGADEESAYRDRKLKEAQRQRAAKEAEEALKRERKVEERGTAKARRPSRRTDKDLPEIVIPQGPADSQDVGAASVAPTPMTPDLARDPPKVDAEVGQADLGRESKRSRDREKVPRPPSKEKLGPEPLEVPHGPTTSPPLHMNMPSPTVPDVTGGHGNAHVDEKVEVAAARTASPDSEDAERRHRRHEPRKGKTVESWLAETRGVEFEDDVKRPASPEEVKEPRPPRTLRHTQKSRVGLSALHHSSQHNLNITKEEHKLRDANSADKPKQHRHRDRQPPVQADTTLVEKVCP</sequence>
<name>A0A067MU49_BOTB1</name>
<feature type="compositionally biased region" description="Basic and acidic residues" evidence="1">
    <location>
        <begin position="366"/>
        <end position="392"/>
    </location>
</feature>
<evidence type="ECO:0000313" key="2">
    <source>
        <dbReference type="EMBL" id="KDQ19144.1"/>
    </source>
</evidence>
<dbReference type="InParanoid" id="A0A067MU49"/>
<feature type="region of interest" description="Disordered" evidence="1">
    <location>
        <begin position="356"/>
        <end position="698"/>
    </location>
</feature>
<feature type="compositionally biased region" description="Low complexity" evidence="1">
    <location>
        <begin position="226"/>
        <end position="236"/>
    </location>
</feature>
<protein>
    <submittedName>
        <fullName evidence="2">Uncharacterized protein</fullName>
    </submittedName>
</protein>
<feature type="compositionally biased region" description="Basic and acidic residues" evidence="1">
    <location>
        <begin position="491"/>
        <end position="500"/>
    </location>
</feature>
<feature type="compositionally biased region" description="Basic and acidic residues" evidence="1">
    <location>
        <begin position="659"/>
        <end position="674"/>
    </location>
</feature>
<feature type="region of interest" description="Disordered" evidence="1">
    <location>
        <begin position="305"/>
        <end position="343"/>
    </location>
</feature>
<proteinExistence type="predicted"/>
<gene>
    <name evidence="2" type="ORF">BOTBODRAFT_485084</name>
</gene>
<evidence type="ECO:0000313" key="3">
    <source>
        <dbReference type="Proteomes" id="UP000027195"/>
    </source>
</evidence>
<feature type="compositionally biased region" description="Basic residues" evidence="1">
    <location>
        <begin position="589"/>
        <end position="598"/>
    </location>
</feature>
<reference evidence="3" key="1">
    <citation type="journal article" date="2014" name="Proc. Natl. Acad. Sci. U.S.A.">
        <title>Extensive sampling of basidiomycete genomes demonstrates inadequacy of the white-rot/brown-rot paradigm for wood decay fungi.</title>
        <authorList>
            <person name="Riley R."/>
            <person name="Salamov A.A."/>
            <person name="Brown D.W."/>
            <person name="Nagy L.G."/>
            <person name="Floudas D."/>
            <person name="Held B.W."/>
            <person name="Levasseur A."/>
            <person name="Lombard V."/>
            <person name="Morin E."/>
            <person name="Otillar R."/>
            <person name="Lindquist E.A."/>
            <person name="Sun H."/>
            <person name="LaButti K.M."/>
            <person name="Schmutz J."/>
            <person name="Jabbour D."/>
            <person name="Luo H."/>
            <person name="Baker S.E."/>
            <person name="Pisabarro A.G."/>
            <person name="Walton J.D."/>
            <person name="Blanchette R.A."/>
            <person name="Henrissat B."/>
            <person name="Martin F."/>
            <person name="Cullen D."/>
            <person name="Hibbett D.S."/>
            <person name="Grigoriev I.V."/>
        </authorList>
    </citation>
    <scope>NUCLEOTIDE SEQUENCE [LARGE SCALE GENOMIC DNA]</scope>
    <source>
        <strain evidence="3">FD-172 SS1</strain>
    </source>
</reference>
<dbReference type="HOGENOM" id="CLU_394812_0_0_1"/>
<feature type="region of interest" description="Disordered" evidence="1">
    <location>
        <begin position="1"/>
        <end position="29"/>
    </location>
</feature>
<feature type="compositionally biased region" description="Basic and acidic residues" evidence="1">
    <location>
        <begin position="609"/>
        <end position="631"/>
    </location>
</feature>
<feature type="region of interest" description="Disordered" evidence="1">
    <location>
        <begin position="253"/>
        <end position="281"/>
    </location>
</feature>
<feature type="compositionally biased region" description="Basic and acidic residues" evidence="1">
    <location>
        <begin position="507"/>
        <end position="530"/>
    </location>
</feature>
<feature type="compositionally biased region" description="Low complexity" evidence="1">
    <location>
        <begin position="131"/>
        <end position="157"/>
    </location>
</feature>
<dbReference type="EMBL" id="KL198020">
    <property type="protein sequence ID" value="KDQ19144.1"/>
    <property type="molecule type" value="Genomic_DNA"/>
</dbReference>
<feature type="region of interest" description="Disordered" evidence="1">
    <location>
        <begin position="124"/>
        <end position="174"/>
    </location>
</feature>
<accession>A0A067MU49</accession>
<organism evidence="2 3">
    <name type="scientific">Botryobasidium botryosum (strain FD-172 SS1)</name>
    <dbReference type="NCBI Taxonomy" id="930990"/>
    <lineage>
        <taxon>Eukaryota</taxon>
        <taxon>Fungi</taxon>
        <taxon>Dikarya</taxon>
        <taxon>Basidiomycota</taxon>
        <taxon>Agaricomycotina</taxon>
        <taxon>Agaricomycetes</taxon>
        <taxon>Cantharellales</taxon>
        <taxon>Botryobasidiaceae</taxon>
        <taxon>Botryobasidium</taxon>
    </lineage>
</organism>
<feature type="compositionally biased region" description="Polar residues" evidence="1">
    <location>
        <begin position="649"/>
        <end position="658"/>
    </location>
</feature>
<feature type="compositionally biased region" description="Basic and acidic residues" evidence="1">
    <location>
        <begin position="414"/>
        <end position="448"/>
    </location>
</feature>
<dbReference type="Proteomes" id="UP000027195">
    <property type="component" value="Unassembled WGS sequence"/>
</dbReference>
<feature type="compositionally biased region" description="Low complexity" evidence="1">
    <location>
        <begin position="393"/>
        <end position="407"/>
    </location>
</feature>
<evidence type="ECO:0000256" key="1">
    <source>
        <dbReference type="SAM" id="MobiDB-lite"/>
    </source>
</evidence>
<feature type="region of interest" description="Disordered" evidence="1">
    <location>
        <begin position="199"/>
        <end position="236"/>
    </location>
</feature>
<keyword evidence="3" id="KW-1185">Reference proteome</keyword>